<dbReference type="EMBL" id="JAENHP010000002">
    <property type="protein sequence ID" value="MBM2615529.1"/>
    <property type="molecule type" value="Genomic_DNA"/>
</dbReference>
<dbReference type="Proteomes" id="UP000632138">
    <property type="component" value="Unassembled WGS sequence"/>
</dbReference>
<protein>
    <submittedName>
        <fullName evidence="2">Fic family protein</fullName>
    </submittedName>
</protein>
<sequence>MGARMIYDCPPLTSEDRSVLAEVHEMRRQLASVLRAPRRWQGGLRRTMLARAIRGSNSIEGYVVDEDDAAAALDDEEPLSADERTWAEIRGYRQALGYVLQMAGDPHFSIDTSAMRGMHYMMLAHDLSKSPGQYRTGPIYVHDEKQDLVVYEGPEAGRVPMLMEELGASLRADLDVDPLVRGAMAHLNLVMIHPYRDGNGRMARALQTLTISRQTIVEPAFSSVEEWLGHNTDDYYRVLAITGQGSWRPRPDAHMWVAFNIRAHHMQAQTVAQRVNEASEIWKELDDLVAANNLPERTTGALYEAVLGYRVRRPGYMKMTGVEKHTATRDLSRLVELEILLARGETRGRHYLAGERLRELREECRRRRRPLVDPYPWMRARLAGAGV</sequence>
<dbReference type="Gene3D" id="1.10.10.10">
    <property type="entry name" value="Winged helix-like DNA-binding domain superfamily/Winged helix DNA-binding domain"/>
    <property type="match status" value="1"/>
</dbReference>
<dbReference type="InterPro" id="IPR036388">
    <property type="entry name" value="WH-like_DNA-bd_sf"/>
</dbReference>
<feature type="domain" description="Fido" evidence="1">
    <location>
        <begin position="110"/>
        <end position="262"/>
    </location>
</feature>
<organism evidence="2 3">
    <name type="scientific">Paractinoplanes ovalisporus</name>
    <dbReference type="NCBI Taxonomy" id="2810368"/>
    <lineage>
        <taxon>Bacteria</taxon>
        <taxon>Bacillati</taxon>
        <taxon>Actinomycetota</taxon>
        <taxon>Actinomycetes</taxon>
        <taxon>Micromonosporales</taxon>
        <taxon>Micromonosporaceae</taxon>
        <taxon>Paractinoplanes</taxon>
    </lineage>
</organism>
<dbReference type="InterPro" id="IPR003812">
    <property type="entry name" value="Fido"/>
</dbReference>
<evidence type="ECO:0000313" key="2">
    <source>
        <dbReference type="EMBL" id="MBM2615529.1"/>
    </source>
</evidence>
<dbReference type="PROSITE" id="PS51459">
    <property type="entry name" value="FIDO"/>
    <property type="match status" value="1"/>
</dbReference>
<dbReference type="InterPro" id="IPR040198">
    <property type="entry name" value="Fido_containing"/>
</dbReference>
<proteinExistence type="predicted"/>
<dbReference type="InterPro" id="IPR036597">
    <property type="entry name" value="Fido-like_dom_sf"/>
</dbReference>
<dbReference type="PANTHER" id="PTHR13504">
    <property type="entry name" value="FIDO DOMAIN-CONTAINING PROTEIN DDB_G0283145"/>
    <property type="match status" value="1"/>
</dbReference>
<evidence type="ECO:0000259" key="1">
    <source>
        <dbReference type="PROSITE" id="PS51459"/>
    </source>
</evidence>
<dbReference type="Gene3D" id="1.10.3290.10">
    <property type="entry name" value="Fido-like domain"/>
    <property type="match status" value="1"/>
</dbReference>
<reference evidence="2 3" key="1">
    <citation type="submission" date="2021-01" db="EMBL/GenBank/DDBJ databases">
        <title>Actinoplanes sp. nov. LDG1-06 isolated from lichen.</title>
        <authorList>
            <person name="Saeng-In P."/>
            <person name="Phongsopitanun W."/>
            <person name="Kanchanasin P."/>
            <person name="Yuki M."/>
            <person name="Kudo T."/>
            <person name="Ohkuma M."/>
            <person name="Tanasupawat S."/>
        </authorList>
    </citation>
    <scope>NUCLEOTIDE SEQUENCE [LARGE SCALE GENOMIC DNA]</scope>
    <source>
        <strain evidence="2 3">LDG1-06</strain>
    </source>
</reference>
<keyword evidence="3" id="KW-1185">Reference proteome</keyword>
<accession>A0ABS2A8F7</accession>
<dbReference type="SUPFAM" id="SSF140931">
    <property type="entry name" value="Fic-like"/>
    <property type="match status" value="1"/>
</dbReference>
<dbReference type="PANTHER" id="PTHR13504:SF38">
    <property type="entry name" value="FIDO DOMAIN-CONTAINING PROTEIN"/>
    <property type="match status" value="1"/>
</dbReference>
<gene>
    <name evidence="2" type="ORF">JIG36_08115</name>
</gene>
<name>A0ABS2A8F7_9ACTN</name>
<evidence type="ECO:0000313" key="3">
    <source>
        <dbReference type="Proteomes" id="UP000632138"/>
    </source>
</evidence>
<dbReference type="Pfam" id="PF02661">
    <property type="entry name" value="Fic"/>
    <property type="match status" value="1"/>
</dbReference>
<comment type="caution">
    <text evidence="2">The sequence shown here is derived from an EMBL/GenBank/DDBJ whole genome shotgun (WGS) entry which is preliminary data.</text>
</comment>